<dbReference type="AlphaFoldDB" id="A0AAV9QP02"/>
<evidence type="ECO:0000256" key="1">
    <source>
        <dbReference type="SAM" id="MobiDB-lite"/>
    </source>
</evidence>
<feature type="transmembrane region" description="Helical" evidence="2">
    <location>
        <begin position="112"/>
        <end position="138"/>
    </location>
</feature>
<dbReference type="EMBL" id="JAXLQG010000001">
    <property type="protein sequence ID" value="KAK5545727.1"/>
    <property type="molecule type" value="Genomic_DNA"/>
</dbReference>
<feature type="transmembrane region" description="Helical" evidence="2">
    <location>
        <begin position="85"/>
        <end position="106"/>
    </location>
</feature>
<evidence type="ECO:0000313" key="3">
    <source>
        <dbReference type="EMBL" id="KAK5545727.1"/>
    </source>
</evidence>
<feature type="compositionally biased region" description="Basic and acidic residues" evidence="1">
    <location>
        <begin position="174"/>
        <end position="189"/>
    </location>
</feature>
<evidence type="ECO:0000256" key="2">
    <source>
        <dbReference type="SAM" id="Phobius"/>
    </source>
</evidence>
<keyword evidence="2" id="KW-0472">Membrane</keyword>
<reference evidence="3 4" key="1">
    <citation type="submission" date="2023-06" db="EMBL/GenBank/DDBJ databases">
        <title>Black Yeasts Isolated from many extreme environments.</title>
        <authorList>
            <person name="Coleine C."/>
            <person name="Stajich J.E."/>
            <person name="Selbmann L."/>
        </authorList>
    </citation>
    <scope>NUCLEOTIDE SEQUENCE [LARGE SCALE GENOMIC DNA]</scope>
    <source>
        <strain evidence="3 4">CCFEE 5887</strain>
    </source>
</reference>
<keyword evidence="2" id="KW-0812">Transmembrane</keyword>
<evidence type="ECO:0000313" key="4">
    <source>
        <dbReference type="Proteomes" id="UP001345827"/>
    </source>
</evidence>
<sequence length="204" mass="22875">MSPLHQYWLGERSKAGAPDFGIGPDFGDRLRNLQWKTEGYERQAKMLTDYLVELLDNRLTSQRTNIAFSSAKLQYLSQNHLRGTAYVIVLFLPGIFVSSLIAAGIFGENPGVSYLVIWLAFALPFTFVAIAILQFLWIEPVLKERLMEHFGVQEGFWSRVSKITGLGGRMRRKPGPDTESVLRKGEQREPPTTVVAGSSDPGFP</sequence>
<keyword evidence="4" id="KW-1185">Reference proteome</keyword>
<keyword evidence="2" id="KW-1133">Transmembrane helix</keyword>
<protein>
    <submittedName>
        <fullName evidence="3">Uncharacterized protein</fullName>
    </submittedName>
</protein>
<dbReference type="Proteomes" id="UP001345827">
    <property type="component" value="Unassembled WGS sequence"/>
</dbReference>
<comment type="caution">
    <text evidence="3">The sequence shown here is derived from an EMBL/GenBank/DDBJ whole genome shotgun (WGS) entry which is preliminary data.</text>
</comment>
<name>A0AAV9QP02_9PEZI</name>
<proteinExistence type="predicted"/>
<feature type="region of interest" description="Disordered" evidence="1">
    <location>
        <begin position="167"/>
        <end position="204"/>
    </location>
</feature>
<accession>A0AAV9QP02</accession>
<gene>
    <name evidence="3" type="ORF">LTR25_000735</name>
</gene>
<organism evidence="3 4">
    <name type="scientific">Vermiconidia calcicola</name>
    <dbReference type="NCBI Taxonomy" id="1690605"/>
    <lineage>
        <taxon>Eukaryota</taxon>
        <taxon>Fungi</taxon>
        <taxon>Dikarya</taxon>
        <taxon>Ascomycota</taxon>
        <taxon>Pezizomycotina</taxon>
        <taxon>Dothideomycetes</taxon>
        <taxon>Dothideomycetidae</taxon>
        <taxon>Mycosphaerellales</taxon>
        <taxon>Extremaceae</taxon>
        <taxon>Vermiconidia</taxon>
    </lineage>
</organism>